<keyword evidence="5" id="KW-0653">Protein transport</keyword>
<keyword evidence="4" id="KW-0967">Endosome</keyword>
<dbReference type="STRING" id="669874.A0A1E4TVC1"/>
<dbReference type="OrthoDB" id="10260857at2759"/>
<name>A0A1E4TVC1_PACTA</name>
<keyword evidence="8" id="KW-1185">Reference proteome</keyword>
<comment type="similarity">
    <text evidence="2">Belongs to the VPS37 family.</text>
</comment>
<evidence type="ECO:0000256" key="1">
    <source>
        <dbReference type="ARBA" id="ARBA00004177"/>
    </source>
</evidence>
<dbReference type="InterPro" id="IPR037202">
    <property type="entry name" value="ESCRT_assembly_dom"/>
</dbReference>
<dbReference type="InterPro" id="IPR029012">
    <property type="entry name" value="Helix_hairpin_bin_sf"/>
</dbReference>
<dbReference type="GO" id="GO:0043162">
    <property type="term" value="P:ubiquitin-dependent protein catabolic process via the multivesicular body sorting pathway"/>
    <property type="evidence" value="ECO:0007669"/>
    <property type="project" value="UniProtKB-ARBA"/>
</dbReference>
<sequence length="206" mass="24533">MNKTPPVLPPKPTSSNYKEKLLELNILEINQSTIPNYLNSLPLTTLKELTLNHELLLNFLIDLNYEQLSSFHKDVITQVEKNLNCLAQLREKLVKVIIPKDTLILQEFDKLNLKFKNQWSVEELKMYNYLNNYSLENLINLLNIKIKEINNTCNELYVNILQKYQPGEFIKDNDLSKFVSDYRQSRKVYHLRKENLYRYNEGKFYV</sequence>
<comment type="subcellular location">
    <subcellularLocation>
        <location evidence="1">Endosome</location>
    </subcellularLocation>
</comment>
<organism evidence="7 8">
    <name type="scientific">Pachysolen tannophilus NRRL Y-2460</name>
    <dbReference type="NCBI Taxonomy" id="669874"/>
    <lineage>
        <taxon>Eukaryota</taxon>
        <taxon>Fungi</taxon>
        <taxon>Dikarya</taxon>
        <taxon>Ascomycota</taxon>
        <taxon>Saccharomycotina</taxon>
        <taxon>Pichiomycetes</taxon>
        <taxon>Pachysolenaceae</taxon>
        <taxon>Pachysolen</taxon>
    </lineage>
</organism>
<gene>
    <name evidence="7" type="ORF">PACTADRAFT_34238</name>
</gene>
<dbReference type="Pfam" id="PF07200">
    <property type="entry name" value="Mod_r"/>
    <property type="match status" value="1"/>
</dbReference>
<dbReference type="GO" id="GO:0006886">
    <property type="term" value="P:intracellular protein transport"/>
    <property type="evidence" value="ECO:0007669"/>
    <property type="project" value="UniProtKB-ARBA"/>
</dbReference>
<dbReference type="GO" id="GO:0072666">
    <property type="term" value="P:establishment of protein localization to vacuole"/>
    <property type="evidence" value="ECO:0007669"/>
    <property type="project" value="UniProtKB-ARBA"/>
</dbReference>
<dbReference type="GO" id="GO:0000813">
    <property type="term" value="C:ESCRT I complex"/>
    <property type="evidence" value="ECO:0007669"/>
    <property type="project" value="UniProtKB-ARBA"/>
</dbReference>
<dbReference type="EMBL" id="KV454014">
    <property type="protein sequence ID" value="ODV95684.1"/>
    <property type="molecule type" value="Genomic_DNA"/>
</dbReference>
<protein>
    <recommendedName>
        <fullName evidence="6">VPS37 C-terminal domain-containing protein</fullName>
    </recommendedName>
</protein>
<dbReference type="AlphaFoldDB" id="A0A1E4TVC1"/>
<dbReference type="Gene3D" id="1.10.287.660">
    <property type="entry name" value="Helix hairpin bin"/>
    <property type="match status" value="1"/>
</dbReference>
<keyword evidence="3" id="KW-0813">Transport</keyword>
<dbReference type="InterPro" id="IPR009851">
    <property type="entry name" value="Mod_r"/>
</dbReference>
<proteinExistence type="inferred from homology"/>
<evidence type="ECO:0000256" key="5">
    <source>
        <dbReference type="ARBA" id="ARBA00022927"/>
    </source>
</evidence>
<reference evidence="8" key="1">
    <citation type="submission" date="2016-05" db="EMBL/GenBank/DDBJ databases">
        <title>Comparative genomics of biotechnologically important yeasts.</title>
        <authorList>
            <consortium name="DOE Joint Genome Institute"/>
            <person name="Riley R."/>
            <person name="Haridas S."/>
            <person name="Wolfe K.H."/>
            <person name="Lopes M.R."/>
            <person name="Hittinger C.T."/>
            <person name="Goker M."/>
            <person name="Salamov A."/>
            <person name="Wisecaver J."/>
            <person name="Long T.M."/>
            <person name="Aerts A.L."/>
            <person name="Barry K."/>
            <person name="Choi C."/>
            <person name="Clum A."/>
            <person name="Coughlan A.Y."/>
            <person name="Deshpande S."/>
            <person name="Douglass A.P."/>
            <person name="Hanson S.J."/>
            <person name="Klenk H.-P."/>
            <person name="Labutti K."/>
            <person name="Lapidus A."/>
            <person name="Lindquist E."/>
            <person name="Lipzen A."/>
            <person name="Meier-Kolthoff J.P."/>
            <person name="Ohm R.A."/>
            <person name="Otillar R.P."/>
            <person name="Pangilinan J."/>
            <person name="Peng Y."/>
            <person name="Rokas A."/>
            <person name="Rosa C.A."/>
            <person name="Scheuner C."/>
            <person name="Sibirny A.A."/>
            <person name="Slot J.C."/>
            <person name="Stielow J.B."/>
            <person name="Sun H."/>
            <person name="Kurtzman C.P."/>
            <person name="Blackwell M."/>
            <person name="Grigoriev I.V."/>
            <person name="Jeffries T.W."/>
        </authorList>
    </citation>
    <scope>NUCLEOTIDE SEQUENCE [LARGE SCALE GENOMIC DNA]</scope>
    <source>
        <strain evidence="8">NRRL Y-2460</strain>
    </source>
</reference>
<evidence type="ECO:0000256" key="2">
    <source>
        <dbReference type="ARBA" id="ARBA00007617"/>
    </source>
</evidence>
<dbReference type="SUPFAM" id="SSF140111">
    <property type="entry name" value="Endosomal sorting complex assembly domain"/>
    <property type="match status" value="1"/>
</dbReference>
<dbReference type="Proteomes" id="UP000094236">
    <property type="component" value="Unassembled WGS sequence"/>
</dbReference>
<evidence type="ECO:0000313" key="7">
    <source>
        <dbReference type="EMBL" id="ODV95684.1"/>
    </source>
</evidence>
<evidence type="ECO:0000256" key="3">
    <source>
        <dbReference type="ARBA" id="ARBA00022448"/>
    </source>
</evidence>
<feature type="domain" description="VPS37 C-terminal" evidence="6">
    <location>
        <begin position="40"/>
        <end position="195"/>
    </location>
</feature>
<evidence type="ECO:0000256" key="4">
    <source>
        <dbReference type="ARBA" id="ARBA00022753"/>
    </source>
</evidence>
<evidence type="ECO:0000259" key="6">
    <source>
        <dbReference type="Pfam" id="PF07200"/>
    </source>
</evidence>
<accession>A0A1E4TVC1</accession>
<evidence type="ECO:0000313" key="8">
    <source>
        <dbReference type="Proteomes" id="UP000094236"/>
    </source>
</evidence>